<keyword evidence="1" id="KW-0812">Transmembrane</keyword>
<dbReference type="Pfam" id="PF13508">
    <property type="entry name" value="Acetyltransf_7"/>
    <property type="match status" value="1"/>
</dbReference>
<feature type="transmembrane region" description="Helical" evidence="1">
    <location>
        <begin position="82"/>
        <end position="105"/>
    </location>
</feature>
<keyword evidence="1" id="KW-0472">Membrane</keyword>
<dbReference type="EMBL" id="JAAVJI010000001">
    <property type="protein sequence ID" value="NJO99775.1"/>
    <property type="molecule type" value="Genomic_DNA"/>
</dbReference>
<protein>
    <submittedName>
        <fullName evidence="3">GNAT family N-acetyltransferase</fullName>
    </submittedName>
</protein>
<evidence type="ECO:0000256" key="1">
    <source>
        <dbReference type="SAM" id="Phobius"/>
    </source>
</evidence>
<dbReference type="RefSeq" id="WP_168081219.1">
    <property type="nucleotide sequence ID" value="NZ_JAAVJI010000001.1"/>
</dbReference>
<evidence type="ECO:0000313" key="3">
    <source>
        <dbReference type="EMBL" id="NJO99775.1"/>
    </source>
</evidence>
<dbReference type="Proteomes" id="UP000746535">
    <property type="component" value="Unassembled WGS sequence"/>
</dbReference>
<dbReference type="Gene3D" id="3.40.630.30">
    <property type="match status" value="1"/>
</dbReference>
<organism evidence="3 4">
    <name type="scientific">Pseudomonas quercus</name>
    <dbReference type="NCBI Taxonomy" id="2722792"/>
    <lineage>
        <taxon>Bacteria</taxon>
        <taxon>Pseudomonadati</taxon>
        <taxon>Pseudomonadota</taxon>
        <taxon>Gammaproteobacteria</taxon>
        <taxon>Pseudomonadales</taxon>
        <taxon>Pseudomonadaceae</taxon>
        <taxon>Pseudomonas</taxon>
    </lineage>
</organism>
<sequence length="231" mass="25649">MFTTHHWVSPPPDALADQVQQLAIDHLTVLGSAALAPSNPLYPLYQYGLGLEIHHYLQALGTAATHAPELLLALSPENPEQVLGFALFVPATGAVEACTLLYLVVRPDHRRLGIGRQLLESVTARYPHAEAPCLVQSSSWFEAVGWHVVGASGPHVLLNTRPVRTAGTVHRLDVAPLYRTLEVQQIHAYLLQQKGRKAMVDAEKQRDYRLDQLERHAAAYARQAREHRPPR</sequence>
<keyword evidence="1" id="KW-1133">Transmembrane helix</keyword>
<dbReference type="InterPro" id="IPR016181">
    <property type="entry name" value="Acyl_CoA_acyltransferase"/>
</dbReference>
<comment type="caution">
    <text evidence="3">The sequence shown here is derived from an EMBL/GenBank/DDBJ whole genome shotgun (WGS) entry which is preliminary data.</text>
</comment>
<dbReference type="PROSITE" id="PS51186">
    <property type="entry name" value="GNAT"/>
    <property type="match status" value="1"/>
</dbReference>
<evidence type="ECO:0000313" key="4">
    <source>
        <dbReference type="Proteomes" id="UP000746535"/>
    </source>
</evidence>
<reference evidence="3 4" key="1">
    <citation type="submission" date="2020-03" db="EMBL/GenBank/DDBJ databases">
        <authorList>
            <person name="Wang L."/>
            <person name="He N."/>
            <person name="Li Y."/>
            <person name="Fang Y."/>
            <person name="Zhang F."/>
        </authorList>
    </citation>
    <scope>NUCLEOTIDE SEQUENCE [LARGE SCALE GENOMIC DNA]</scope>
    <source>
        <strain evidence="4">hsmgli-8</strain>
    </source>
</reference>
<dbReference type="InterPro" id="IPR000182">
    <property type="entry name" value="GNAT_dom"/>
</dbReference>
<evidence type="ECO:0000259" key="2">
    <source>
        <dbReference type="PROSITE" id="PS51186"/>
    </source>
</evidence>
<proteinExistence type="predicted"/>
<gene>
    <name evidence="3" type="ORF">HBH25_02710</name>
</gene>
<name>A0ABX0Y8X9_9PSED</name>
<dbReference type="CDD" id="cd04301">
    <property type="entry name" value="NAT_SF"/>
    <property type="match status" value="1"/>
</dbReference>
<dbReference type="SUPFAM" id="SSF55729">
    <property type="entry name" value="Acyl-CoA N-acyltransferases (Nat)"/>
    <property type="match status" value="1"/>
</dbReference>
<keyword evidence="4" id="KW-1185">Reference proteome</keyword>
<feature type="domain" description="N-acetyltransferase" evidence="2">
    <location>
        <begin position="28"/>
        <end position="175"/>
    </location>
</feature>
<accession>A0ABX0Y8X9</accession>